<dbReference type="Proteomes" id="UP000041770">
    <property type="component" value="Unassembled WGS sequence"/>
</dbReference>
<proteinExistence type="predicted"/>
<name>A0A655XYB9_VIBCL</name>
<evidence type="ECO:0000313" key="2">
    <source>
        <dbReference type="Proteomes" id="UP000041770"/>
    </source>
</evidence>
<sequence length="55" mass="6092">MAFSPQFPIPALGKNKNTKVRRIIHKLPSTVRDKALIYLANGTDCTISDQGHTQV</sequence>
<accession>A0A655XYB9</accession>
<evidence type="ECO:0000313" key="1">
    <source>
        <dbReference type="EMBL" id="CSC24087.1"/>
    </source>
</evidence>
<protein>
    <submittedName>
        <fullName evidence="1">Uncharacterized protein</fullName>
    </submittedName>
</protein>
<gene>
    <name evidence="1" type="ORF">ERS013200_00929</name>
</gene>
<organism evidence="1 2">
    <name type="scientific">Vibrio cholerae</name>
    <dbReference type="NCBI Taxonomy" id="666"/>
    <lineage>
        <taxon>Bacteria</taxon>
        <taxon>Pseudomonadati</taxon>
        <taxon>Pseudomonadota</taxon>
        <taxon>Gammaproteobacteria</taxon>
        <taxon>Vibrionales</taxon>
        <taxon>Vibrionaceae</taxon>
        <taxon>Vibrio</taxon>
    </lineage>
</organism>
<dbReference type="AlphaFoldDB" id="A0A655XYB9"/>
<reference evidence="1 2" key="1">
    <citation type="submission" date="2015-07" db="EMBL/GenBank/DDBJ databases">
        <authorList>
            <consortium name="Pathogen Informatics"/>
        </authorList>
    </citation>
    <scope>NUCLEOTIDE SEQUENCE [LARGE SCALE GENOMIC DNA]</scope>
    <source>
        <strain evidence="1 2">A316</strain>
    </source>
</reference>
<dbReference type="EMBL" id="CWQY01000004">
    <property type="protein sequence ID" value="CSC24087.1"/>
    <property type="molecule type" value="Genomic_DNA"/>
</dbReference>